<dbReference type="InterPro" id="IPR051018">
    <property type="entry name" value="Bacteriophage_GH24"/>
</dbReference>
<dbReference type="GO" id="GO:0009253">
    <property type="term" value="P:peptidoglycan catabolic process"/>
    <property type="evidence" value="ECO:0007669"/>
    <property type="project" value="InterPro"/>
</dbReference>
<keyword evidence="5 6" id="KW-0326">Glycosidase</keyword>
<keyword evidence="4 6" id="KW-0378">Hydrolase</keyword>
<dbReference type="InterPro" id="IPR023346">
    <property type="entry name" value="Lysozyme-like_dom_sf"/>
</dbReference>
<evidence type="ECO:0000313" key="8">
    <source>
        <dbReference type="EMBL" id="VTP62139.1"/>
    </source>
</evidence>
<dbReference type="EC" id="3.2.1.17" evidence="6"/>
<evidence type="ECO:0000256" key="4">
    <source>
        <dbReference type="ARBA" id="ARBA00022801"/>
    </source>
</evidence>
<keyword evidence="7" id="KW-0812">Transmembrane</keyword>
<dbReference type="PANTHER" id="PTHR38107">
    <property type="match status" value="1"/>
</dbReference>
<feature type="transmembrane region" description="Helical" evidence="7">
    <location>
        <begin position="9"/>
        <end position="29"/>
    </location>
</feature>
<dbReference type="HAMAP" id="MF_04110">
    <property type="entry name" value="ENDOLYSIN_T4"/>
    <property type="match status" value="1"/>
</dbReference>
<keyword evidence="7" id="KW-0472">Membrane</keyword>
<proteinExistence type="inferred from homology"/>
<dbReference type="InterPro" id="IPR002196">
    <property type="entry name" value="Glyco_hydro_24"/>
</dbReference>
<comment type="catalytic activity">
    <reaction evidence="1 6">
        <text>Hydrolysis of (1-&gt;4)-beta-linkages between N-acetylmuramic acid and N-acetyl-D-glucosamine residues in a peptidoglycan and between N-acetyl-D-glucosamine residues in chitodextrins.</text>
        <dbReference type="EC" id="3.2.1.17"/>
    </reaction>
</comment>
<dbReference type="Pfam" id="PF00959">
    <property type="entry name" value="Phage_lysozyme"/>
    <property type="match status" value="1"/>
</dbReference>
<dbReference type="GO" id="GO:0016998">
    <property type="term" value="P:cell wall macromolecule catabolic process"/>
    <property type="evidence" value="ECO:0007669"/>
    <property type="project" value="InterPro"/>
</dbReference>
<accession>A0A4U9HJ09</accession>
<dbReference type="SUPFAM" id="SSF53955">
    <property type="entry name" value="Lysozyme-like"/>
    <property type="match status" value="1"/>
</dbReference>
<protein>
    <recommendedName>
        <fullName evidence="6">Lysozyme</fullName>
        <ecNumber evidence="6">3.2.1.17</ecNumber>
    </recommendedName>
</protein>
<dbReference type="AlphaFoldDB" id="A0A4U9HJ09"/>
<name>A0A4U9HJ09_SERRU</name>
<organism evidence="8 9">
    <name type="scientific">Serratia rubidaea</name>
    <name type="common">Serratia marinorubra</name>
    <dbReference type="NCBI Taxonomy" id="61652"/>
    <lineage>
        <taxon>Bacteria</taxon>
        <taxon>Pseudomonadati</taxon>
        <taxon>Pseudomonadota</taxon>
        <taxon>Gammaproteobacteria</taxon>
        <taxon>Enterobacterales</taxon>
        <taxon>Yersiniaceae</taxon>
        <taxon>Serratia</taxon>
    </lineage>
</organism>
<dbReference type="Gene3D" id="1.10.530.40">
    <property type="match status" value="1"/>
</dbReference>
<dbReference type="Proteomes" id="UP000307968">
    <property type="component" value="Chromosome"/>
</dbReference>
<evidence type="ECO:0000313" key="9">
    <source>
        <dbReference type="Proteomes" id="UP000307968"/>
    </source>
</evidence>
<evidence type="ECO:0000256" key="1">
    <source>
        <dbReference type="ARBA" id="ARBA00000632"/>
    </source>
</evidence>
<dbReference type="EMBL" id="LR590463">
    <property type="protein sequence ID" value="VTP62139.1"/>
    <property type="molecule type" value="Genomic_DNA"/>
</dbReference>
<dbReference type="CDD" id="cd16900">
    <property type="entry name" value="endolysin_R21-like"/>
    <property type="match status" value="1"/>
</dbReference>
<keyword evidence="2 6" id="KW-0929">Antimicrobial</keyword>
<evidence type="ECO:0000256" key="6">
    <source>
        <dbReference type="RuleBase" id="RU003788"/>
    </source>
</evidence>
<evidence type="ECO:0000256" key="3">
    <source>
        <dbReference type="ARBA" id="ARBA00022638"/>
    </source>
</evidence>
<dbReference type="GO" id="GO:0003796">
    <property type="term" value="F:lysozyme activity"/>
    <property type="evidence" value="ECO:0007669"/>
    <property type="project" value="UniProtKB-EC"/>
</dbReference>
<dbReference type="PANTHER" id="PTHR38107:SF3">
    <property type="entry name" value="LYSOZYME RRRD-RELATED"/>
    <property type="match status" value="1"/>
</dbReference>
<keyword evidence="7" id="KW-1133">Transmembrane helix</keyword>
<dbReference type="GO" id="GO:0031640">
    <property type="term" value="P:killing of cells of another organism"/>
    <property type="evidence" value="ECO:0007669"/>
    <property type="project" value="UniProtKB-KW"/>
</dbReference>
<gene>
    <name evidence="8" type="ORF">NCTC12971_02483</name>
</gene>
<dbReference type="InterPro" id="IPR023347">
    <property type="entry name" value="Lysozyme_dom_sf"/>
</dbReference>
<evidence type="ECO:0000256" key="5">
    <source>
        <dbReference type="ARBA" id="ARBA00023295"/>
    </source>
</evidence>
<sequence>MTPQLRKKIIAAITGGGGAVVIATAMLGGHDGLEGRRYVAYRDVVGVLTVCDGHTGADIIPDKRYSDAECDALLNADLQKVARIVDPFIKVKTTETQRAAIYSFSYNVGPNAFIRSTMLKKLNAGDPTGACGELKRWKYAGGKEWKGLVTRREVENTVCTWGQR</sequence>
<dbReference type="HAMAP" id="MF_04136">
    <property type="entry name" value="SAR_ENDOLYSIN"/>
    <property type="match status" value="1"/>
</dbReference>
<dbReference type="InterPro" id="IPR043688">
    <property type="entry name" value="SAR_endolysin-like"/>
</dbReference>
<dbReference type="RefSeq" id="WP_054306643.1">
    <property type="nucleotide sequence ID" value="NZ_CAMIPJ010000001.1"/>
</dbReference>
<comment type="similarity">
    <text evidence="6">Belongs to the glycosyl hydrolase 24 family.</text>
</comment>
<evidence type="ECO:0000256" key="7">
    <source>
        <dbReference type="SAM" id="Phobius"/>
    </source>
</evidence>
<dbReference type="GeneID" id="61765546"/>
<reference evidence="8 9" key="1">
    <citation type="submission" date="2019-05" db="EMBL/GenBank/DDBJ databases">
        <authorList>
            <consortium name="Pathogen Informatics"/>
        </authorList>
    </citation>
    <scope>NUCLEOTIDE SEQUENCE [LARGE SCALE GENOMIC DNA]</scope>
    <source>
        <strain evidence="8 9">NCTC12971</strain>
    </source>
</reference>
<dbReference type="GO" id="GO:0042742">
    <property type="term" value="P:defense response to bacterium"/>
    <property type="evidence" value="ECO:0007669"/>
    <property type="project" value="UniProtKB-KW"/>
</dbReference>
<evidence type="ECO:0000256" key="2">
    <source>
        <dbReference type="ARBA" id="ARBA00022529"/>
    </source>
</evidence>
<dbReference type="InterPro" id="IPR034690">
    <property type="entry name" value="Endolysin_T4_type"/>
</dbReference>
<keyword evidence="3 6" id="KW-0081">Bacteriolytic enzyme</keyword>